<evidence type="ECO:0000256" key="1">
    <source>
        <dbReference type="ARBA" id="ARBA00023125"/>
    </source>
</evidence>
<dbReference type="PROSITE" id="PS01332">
    <property type="entry name" value="HTH_RRF2_1"/>
    <property type="match status" value="1"/>
</dbReference>
<dbReference type="PROSITE" id="PS51197">
    <property type="entry name" value="HTH_RRF2_2"/>
    <property type="match status" value="1"/>
</dbReference>
<dbReference type="InterPro" id="IPR036388">
    <property type="entry name" value="WH-like_DNA-bd_sf"/>
</dbReference>
<dbReference type="Gene3D" id="1.10.10.10">
    <property type="entry name" value="Winged helix-like DNA-binding domain superfamily/Winged helix DNA-binding domain"/>
    <property type="match status" value="1"/>
</dbReference>
<dbReference type="NCBIfam" id="TIGR00738">
    <property type="entry name" value="rrf2_super"/>
    <property type="match status" value="1"/>
</dbReference>
<evidence type="ECO:0000313" key="2">
    <source>
        <dbReference type="EMBL" id="SES72804.1"/>
    </source>
</evidence>
<dbReference type="PANTHER" id="PTHR33221">
    <property type="entry name" value="WINGED HELIX-TURN-HELIX TRANSCRIPTIONAL REGULATOR, RRF2 FAMILY"/>
    <property type="match status" value="1"/>
</dbReference>
<dbReference type="AlphaFoldDB" id="A0A1H9YUG8"/>
<evidence type="ECO:0000313" key="3">
    <source>
        <dbReference type="Proteomes" id="UP000243819"/>
    </source>
</evidence>
<keyword evidence="3" id="KW-1185">Reference proteome</keyword>
<dbReference type="PANTHER" id="PTHR33221:SF5">
    <property type="entry name" value="HTH-TYPE TRANSCRIPTIONAL REGULATOR ISCR"/>
    <property type="match status" value="1"/>
</dbReference>
<protein>
    <submittedName>
        <fullName evidence="2">Transcriptional regulator, BadM/Rrf2 family</fullName>
    </submittedName>
</protein>
<dbReference type="RefSeq" id="WP_177159660.1">
    <property type="nucleotide sequence ID" value="NZ_FOIF01000005.1"/>
</dbReference>
<dbReference type="Pfam" id="PF02082">
    <property type="entry name" value="Rrf2"/>
    <property type="match status" value="1"/>
</dbReference>
<gene>
    <name evidence="2" type="ORF">SAMN03080614_100519</name>
</gene>
<dbReference type="InterPro" id="IPR000944">
    <property type="entry name" value="Tscrpt_reg_Rrf2"/>
</dbReference>
<keyword evidence="1" id="KW-0238">DNA-binding</keyword>
<dbReference type="GO" id="GO:0005829">
    <property type="term" value="C:cytosol"/>
    <property type="evidence" value="ECO:0007669"/>
    <property type="project" value="TreeGrafter"/>
</dbReference>
<dbReference type="GO" id="GO:0003677">
    <property type="term" value="F:DNA binding"/>
    <property type="evidence" value="ECO:0007669"/>
    <property type="project" value="UniProtKB-KW"/>
</dbReference>
<dbReference type="InterPro" id="IPR036390">
    <property type="entry name" value="WH_DNA-bd_sf"/>
</dbReference>
<dbReference type="STRING" id="1120990.SAMN03080614_100519"/>
<dbReference type="Proteomes" id="UP000243819">
    <property type="component" value="Unassembled WGS sequence"/>
</dbReference>
<accession>A0A1H9YUG8</accession>
<reference evidence="3" key="1">
    <citation type="submission" date="2016-10" db="EMBL/GenBank/DDBJ databases">
        <authorList>
            <person name="Varghese N."/>
            <person name="Submissions S."/>
        </authorList>
    </citation>
    <scope>NUCLEOTIDE SEQUENCE [LARGE SCALE GENOMIC DNA]</scope>
    <source>
        <strain evidence="3">DSM 13577</strain>
    </source>
</reference>
<proteinExistence type="predicted"/>
<dbReference type="EMBL" id="FOIF01000005">
    <property type="protein sequence ID" value="SES72804.1"/>
    <property type="molecule type" value="Genomic_DNA"/>
</dbReference>
<organism evidence="2 3">
    <name type="scientific">Anaerobranca gottschalkii DSM 13577</name>
    <dbReference type="NCBI Taxonomy" id="1120990"/>
    <lineage>
        <taxon>Bacteria</taxon>
        <taxon>Bacillati</taxon>
        <taxon>Bacillota</taxon>
        <taxon>Clostridia</taxon>
        <taxon>Eubacteriales</taxon>
        <taxon>Proteinivoracaceae</taxon>
        <taxon>Anaerobranca</taxon>
    </lineage>
</organism>
<sequence>MKISAKGDYACKAVLELALNYHEGKPVQISDIAERQNIPIKFLEQILIILKQGGITKSKRGAEGGYYLAKPPEEITVGDIILLTEGAFVHAPCIPKETNCKNSEDCIFRPIWQEVQDSIYYILQKTNFKTLSEKVRNKEQLMYYI</sequence>
<dbReference type="GO" id="GO:0003700">
    <property type="term" value="F:DNA-binding transcription factor activity"/>
    <property type="evidence" value="ECO:0007669"/>
    <property type="project" value="TreeGrafter"/>
</dbReference>
<dbReference type="InterPro" id="IPR030489">
    <property type="entry name" value="TR_Rrf2-type_CS"/>
</dbReference>
<dbReference type="SUPFAM" id="SSF46785">
    <property type="entry name" value="Winged helix' DNA-binding domain"/>
    <property type="match status" value="1"/>
</dbReference>
<name>A0A1H9YUG8_9FIRM</name>